<feature type="compositionally biased region" description="Basic residues" evidence="1">
    <location>
        <begin position="17"/>
        <end position="37"/>
    </location>
</feature>
<accession>A0ABN9SS56</accession>
<comment type="caution">
    <text evidence="2">The sequence shown here is derived from an EMBL/GenBank/DDBJ whole genome shotgun (WGS) entry which is preliminary data.</text>
</comment>
<reference evidence="2" key="1">
    <citation type="submission" date="2023-10" db="EMBL/GenBank/DDBJ databases">
        <authorList>
            <person name="Chen Y."/>
            <person name="Shah S."/>
            <person name="Dougan E. K."/>
            <person name="Thang M."/>
            <person name="Chan C."/>
        </authorList>
    </citation>
    <scope>NUCLEOTIDE SEQUENCE [LARGE SCALE GENOMIC DNA]</scope>
</reference>
<feature type="region of interest" description="Disordered" evidence="1">
    <location>
        <begin position="17"/>
        <end position="53"/>
    </location>
</feature>
<evidence type="ECO:0000313" key="2">
    <source>
        <dbReference type="EMBL" id="CAK0834826.1"/>
    </source>
</evidence>
<dbReference type="Proteomes" id="UP001189429">
    <property type="component" value="Unassembled WGS sequence"/>
</dbReference>
<evidence type="ECO:0000256" key="1">
    <source>
        <dbReference type="SAM" id="MobiDB-lite"/>
    </source>
</evidence>
<dbReference type="Gene3D" id="3.40.50.1240">
    <property type="entry name" value="Phosphoglycerate mutase-like"/>
    <property type="match status" value="1"/>
</dbReference>
<dbReference type="InterPro" id="IPR029033">
    <property type="entry name" value="His_PPase_superfam"/>
</dbReference>
<name>A0ABN9SS56_9DINO</name>
<sequence>MAARALRAGAAGGKLLHCPRRRAGRGGRGRRPAKKAGRGFSQKDPEPLRRAGGSYQGVWGSSAFVDQMAADDAFDAPLTEAGVRQAAEAGARAQELGLLLGVELAVASPLSRALDTADALLPPSGPDRGGPRRAVLEESCERSTACC</sequence>
<gene>
    <name evidence="2" type="ORF">PCOR1329_LOCUS32122</name>
</gene>
<keyword evidence="3" id="KW-1185">Reference proteome</keyword>
<organism evidence="2 3">
    <name type="scientific">Prorocentrum cordatum</name>
    <dbReference type="NCBI Taxonomy" id="2364126"/>
    <lineage>
        <taxon>Eukaryota</taxon>
        <taxon>Sar</taxon>
        <taxon>Alveolata</taxon>
        <taxon>Dinophyceae</taxon>
        <taxon>Prorocentrales</taxon>
        <taxon>Prorocentraceae</taxon>
        <taxon>Prorocentrum</taxon>
    </lineage>
</organism>
<proteinExistence type="predicted"/>
<dbReference type="Pfam" id="PF00300">
    <property type="entry name" value="His_Phos_1"/>
    <property type="match status" value="1"/>
</dbReference>
<dbReference type="EMBL" id="CAUYUJ010012892">
    <property type="protein sequence ID" value="CAK0834826.1"/>
    <property type="molecule type" value="Genomic_DNA"/>
</dbReference>
<protein>
    <submittedName>
        <fullName evidence="2">Uncharacterized protein</fullName>
    </submittedName>
</protein>
<dbReference type="SUPFAM" id="SSF53254">
    <property type="entry name" value="Phosphoglycerate mutase-like"/>
    <property type="match status" value="1"/>
</dbReference>
<evidence type="ECO:0000313" key="3">
    <source>
        <dbReference type="Proteomes" id="UP001189429"/>
    </source>
</evidence>
<dbReference type="CDD" id="cd07067">
    <property type="entry name" value="HP_PGM_like"/>
    <property type="match status" value="1"/>
</dbReference>
<dbReference type="InterPro" id="IPR013078">
    <property type="entry name" value="His_Pase_superF_clade-1"/>
</dbReference>